<protein>
    <recommendedName>
        <fullName evidence="2">Dynein light chain</fullName>
    </recommendedName>
</protein>
<evidence type="ECO:0008006" key="2">
    <source>
        <dbReference type="Google" id="ProtNLM"/>
    </source>
</evidence>
<dbReference type="GO" id="GO:0005868">
    <property type="term" value="C:cytoplasmic dynein complex"/>
    <property type="evidence" value="ECO:0007669"/>
    <property type="project" value="TreeGrafter"/>
</dbReference>
<proteinExistence type="predicted"/>
<dbReference type="Gene3D" id="3.30.1140.40">
    <property type="entry name" value="Tctex-1"/>
    <property type="match status" value="1"/>
</dbReference>
<accession>A0A7S2IXU3</accession>
<dbReference type="EMBL" id="HBGU01070370">
    <property type="protein sequence ID" value="CAD9532202.1"/>
    <property type="molecule type" value="Transcribed_RNA"/>
</dbReference>
<name>A0A7S2IXU3_9EUKA</name>
<dbReference type="InterPro" id="IPR005334">
    <property type="entry name" value="Tctex-1-like"/>
</dbReference>
<dbReference type="GO" id="GO:0045505">
    <property type="term" value="F:dynein intermediate chain binding"/>
    <property type="evidence" value="ECO:0007669"/>
    <property type="project" value="TreeGrafter"/>
</dbReference>
<dbReference type="GO" id="GO:0007018">
    <property type="term" value="P:microtubule-based movement"/>
    <property type="evidence" value="ECO:0007669"/>
    <property type="project" value="TreeGrafter"/>
</dbReference>
<gene>
    <name evidence="1" type="ORF">CBRE1094_LOCUS38451</name>
</gene>
<sequence>MEDDGEDGAFDVAAVKATIIKICKALLMGGVTNDVAVPFQHAKVGQWTTTIVENTLKELAIANGDAAKNGQQKYKYVVNAHLQQKVGAGLVTACATYGEKATDGIACVKWESEAIQIMVVVYGIAV</sequence>
<dbReference type="InterPro" id="IPR038586">
    <property type="entry name" value="Tctex-1-like_sf"/>
</dbReference>
<dbReference type="AlphaFoldDB" id="A0A7S2IXU3"/>
<dbReference type="CDD" id="cd21455">
    <property type="entry name" value="DLC-like_DYNLT1_DYNLT3"/>
    <property type="match status" value="1"/>
</dbReference>
<evidence type="ECO:0000313" key="1">
    <source>
        <dbReference type="EMBL" id="CAD9532202.1"/>
    </source>
</evidence>
<dbReference type="GO" id="GO:0005737">
    <property type="term" value="C:cytoplasm"/>
    <property type="evidence" value="ECO:0007669"/>
    <property type="project" value="TreeGrafter"/>
</dbReference>
<reference evidence="1" key="1">
    <citation type="submission" date="2021-01" db="EMBL/GenBank/DDBJ databases">
        <authorList>
            <person name="Corre E."/>
            <person name="Pelletier E."/>
            <person name="Niang G."/>
            <person name="Scheremetjew M."/>
            <person name="Finn R."/>
            <person name="Kale V."/>
            <person name="Holt S."/>
            <person name="Cochrane G."/>
            <person name="Meng A."/>
            <person name="Brown T."/>
            <person name="Cohen L."/>
        </authorList>
    </citation>
    <scope>NUCLEOTIDE SEQUENCE</scope>
    <source>
        <strain evidence="1">UTEX LB 985</strain>
    </source>
</reference>
<dbReference type="PANTHER" id="PTHR21255:SF4">
    <property type="entry name" value="DYNEIN LIGHT CHAIN TCTEX-TYPE"/>
    <property type="match status" value="1"/>
</dbReference>
<dbReference type="PANTHER" id="PTHR21255">
    <property type="entry name" value="T-COMPLEX-ASSOCIATED-TESTIS-EXPRESSED 1/ DYNEIN LIGHT CHAIN"/>
    <property type="match status" value="1"/>
</dbReference>
<organism evidence="1">
    <name type="scientific">Haptolina brevifila</name>
    <dbReference type="NCBI Taxonomy" id="156173"/>
    <lineage>
        <taxon>Eukaryota</taxon>
        <taxon>Haptista</taxon>
        <taxon>Haptophyta</taxon>
        <taxon>Prymnesiophyceae</taxon>
        <taxon>Prymnesiales</taxon>
        <taxon>Prymnesiaceae</taxon>
        <taxon>Haptolina</taxon>
    </lineage>
</organism>
<dbReference type="Pfam" id="PF03645">
    <property type="entry name" value="Tctex-1"/>
    <property type="match status" value="1"/>
</dbReference>